<organism evidence="12 13">
    <name type="scientific">Alteromonas arenosi</name>
    <dbReference type="NCBI Taxonomy" id="3055817"/>
    <lineage>
        <taxon>Bacteria</taxon>
        <taxon>Pseudomonadati</taxon>
        <taxon>Pseudomonadota</taxon>
        <taxon>Gammaproteobacteria</taxon>
        <taxon>Alteromonadales</taxon>
        <taxon>Alteromonadaceae</taxon>
        <taxon>Alteromonas/Salinimonas group</taxon>
        <taxon>Alteromonas</taxon>
    </lineage>
</organism>
<keyword evidence="3 12" id="KW-0378">Hydrolase</keyword>
<keyword evidence="13" id="KW-1185">Reference proteome</keyword>
<dbReference type="RefSeq" id="WP_289366086.1">
    <property type="nucleotide sequence ID" value="NZ_JAUCBP010000011.1"/>
</dbReference>
<evidence type="ECO:0000313" key="13">
    <source>
        <dbReference type="Proteomes" id="UP001234343"/>
    </source>
</evidence>
<dbReference type="InterPro" id="IPR050732">
    <property type="entry name" value="Beta-glucan_modifiers"/>
</dbReference>
<evidence type="ECO:0000256" key="9">
    <source>
        <dbReference type="ARBA" id="ARBA00037649"/>
    </source>
</evidence>
<dbReference type="PANTHER" id="PTHR16631:SF17">
    <property type="entry name" value="GLUCAN ENDO-1,3-BETA-GLUCOSIDASE BTGC"/>
    <property type="match status" value="1"/>
</dbReference>
<dbReference type="SUPFAM" id="SSF51445">
    <property type="entry name" value="(Trans)glycosidases"/>
    <property type="match status" value="1"/>
</dbReference>
<keyword evidence="8" id="KW-0624">Polysaccharide degradation</keyword>
<sequence>MQSNNVESIGILLQRAICYSGYRDGHNPGLGIFPSYSQILEDLQLLAGDWQYLRLYDAGPHAHTVLEVIEREQLPFKVLLGMDLAAEVSNPNCPWDAYYPDHKLADNRRHNDTELQRVVRLANEYSEHVLAISIGNEASVDWTDHKVETHRLVHFAVQLKGQTQALVTFCENYVPWANGQLDELAKHVDFLSIHSYPLWESQSIEHALHFTQQNYYEVADRFSDKPVVITEAGWTTNANGHAFPAHFANERWQSDYCAQLLNWCEKDGILCFLFEAFDESWKGSDDPAEPEKHWGIFRLNRQPKPVVIRLQQPQLASIAKLSNNG</sequence>
<dbReference type="GO" id="GO:0016787">
    <property type="term" value="F:hydrolase activity"/>
    <property type="evidence" value="ECO:0007669"/>
    <property type="project" value="UniProtKB-KW"/>
</dbReference>
<evidence type="ECO:0000256" key="4">
    <source>
        <dbReference type="ARBA" id="ARBA00023136"/>
    </source>
</evidence>
<name>A0ABT7SZB9_9ALTE</name>
<comment type="subcellular location">
    <subcellularLocation>
        <location evidence="1">Cell membrane</location>
    </subcellularLocation>
</comment>
<evidence type="ECO:0000256" key="5">
    <source>
        <dbReference type="ARBA" id="ARBA00023180"/>
    </source>
</evidence>
<evidence type="ECO:0000313" key="12">
    <source>
        <dbReference type="EMBL" id="MDM7861510.1"/>
    </source>
</evidence>
<gene>
    <name evidence="12" type="ORF">QTP81_12985</name>
</gene>
<comment type="function">
    <text evidence="9">Glucanases play a role in cell expansion during growth, in cell-cell fusion during mating, and in spore release during sporulation. This enzyme may be involved in beta-glucan degradation. Active on laminarin and lichenan.</text>
</comment>
<accession>A0ABT7SZB9</accession>
<dbReference type="InterPro" id="IPR017853">
    <property type="entry name" value="GH"/>
</dbReference>
<evidence type="ECO:0000256" key="1">
    <source>
        <dbReference type="ARBA" id="ARBA00004236"/>
    </source>
</evidence>
<evidence type="ECO:0000256" key="10">
    <source>
        <dbReference type="ARBA" id="ARBA00042373"/>
    </source>
</evidence>
<keyword evidence="5" id="KW-0325">Glycoprotein</keyword>
<evidence type="ECO:0000256" key="8">
    <source>
        <dbReference type="ARBA" id="ARBA00023326"/>
    </source>
</evidence>
<evidence type="ECO:0000256" key="11">
    <source>
        <dbReference type="ARBA" id="ARBA00043078"/>
    </source>
</evidence>
<dbReference type="Proteomes" id="UP001234343">
    <property type="component" value="Unassembled WGS sequence"/>
</dbReference>
<reference evidence="12 13" key="1">
    <citation type="submission" date="2023-06" db="EMBL/GenBank/DDBJ databases">
        <title>Alteromonas sp. ASW11-36 isolated from intertidal sand.</title>
        <authorList>
            <person name="Li Y."/>
        </authorList>
    </citation>
    <scope>NUCLEOTIDE SEQUENCE [LARGE SCALE GENOMIC DNA]</scope>
    <source>
        <strain evidence="12 13">ASW11-36</strain>
    </source>
</reference>
<dbReference type="EMBL" id="JAUCBP010000011">
    <property type="protein sequence ID" value="MDM7861510.1"/>
    <property type="molecule type" value="Genomic_DNA"/>
</dbReference>
<keyword evidence="4" id="KW-0472">Membrane</keyword>
<comment type="caution">
    <text evidence="12">The sequence shown here is derived from an EMBL/GenBank/DDBJ whole genome shotgun (WGS) entry which is preliminary data.</text>
</comment>
<dbReference type="Gene3D" id="3.20.20.80">
    <property type="entry name" value="Glycosidases"/>
    <property type="match status" value="1"/>
</dbReference>
<protein>
    <recommendedName>
        <fullName evidence="11">Endo-1,3-beta-glucanase btgC</fullName>
    </recommendedName>
    <alternativeName>
        <fullName evidence="10">Laminarinase btgC</fullName>
    </alternativeName>
</protein>
<proteinExistence type="predicted"/>
<keyword evidence="2" id="KW-1003">Cell membrane</keyword>
<keyword evidence="7" id="KW-0961">Cell wall biogenesis/degradation</keyword>
<evidence type="ECO:0000256" key="7">
    <source>
        <dbReference type="ARBA" id="ARBA00023316"/>
    </source>
</evidence>
<dbReference type="PANTHER" id="PTHR16631">
    <property type="entry name" value="GLUCAN 1,3-BETA-GLUCOSIDASE"/>
    <property type="match status" value="1"/>
</dbReference>
<evidence type="ECO:0000256" key="2">
    <source>
        <dbReference type="ARBA" id="ARBA00022475"/>
    </source>
</evidence>
<keyword evidence="6" id="KW-0119">Carbohydrate metabolism</keyword>
<evidence type="ECO:0000256" key="6">
    <source>
        <dbReference type="ARBA" id="ARBA00023277"/>
    </source>
</evidence>
<evidence type="ECO:0000256" key="3">
    <source>
        <dbReference type="ARBA" id="ARBA00022801"/>
    </source>
</evidence>